<accession>A0ABU6N7U6</accession>
<evidence type="ECO:0000313" key="2">
    <source>
        <dbReference type="Proteomes" id="UP001330749"/>
    </source>
</evidence>
<keyword evidence="2" id="KW-1185">Reference proteome</keyword>
<reference evidence="1 2" key="1">
    <citation type="submission" date="2023-03" db="EMBL/GenBank/DDBJ databases">
        <title>Bacillus Genome Sequencing.</title>
        <authorList>
            <person name="Dunlap C."/>
        </authorList>
    </citation>
    <scope>NUCLEOTIDE SEQUENCE [LARGE SCALE GENOMIC DNA]</scope>
    <source>
        <strain evidence="1 2">B-14544</strain>
    </source>
</reference>
<organism evidence="1 2">
    <name type="scientific">Bacillus xiapuensis</name>
    <dbReference type="NCBI Taxonomy" id="2014075"/>
    <lineage>
        <taxon>Bacteria</taxon>
        <taxon>Bacillati</taxon>
        <taxon>Bacillota</taxon>
        <taxon>Bacilli</taxon>
        <taxon>Bacillales</taxon>
        <taxon>Bacillaceae</taxon>
        <taxon>Bacillus</taxon>
    </lineage>
</organism>
<dbReference type="RefSeq" id="WP_327967200.1">
    <property type="nucleotide sequence ID" value="NZ_JARMQG010000084.1"/>
</dbReference>
<gene>
    <name evidence="1" type="ORF">P4447_07495</name>
</gene>
<evidence type="ECO:0000313" key="1">
    <source>
        <dbReference type="EMBL" id="MED3562296.1"/>
    </source>
</evidence>
<proteinExistence type="predicted"/>
<dbReference type="EMBL" id="JARMQG010000084">
    <property type="protein sequence ID" value="MED3562296.1"/>
    <property type="molecule type" value="Genomic_DNA"/>
</dbReference>
<comment type="caution">
    <text evidence="1">The sequence shown here is derived from an EMBL/GenBank/DDBJ whole genome shotgun (WGS) entry which is preliminary data.</text>
</comment>
<protein>
    <submittedName>
        <fullName evidence="1">Uncharacterized protein</fullName>
    </submittedName>
</protein>
<dbReference type="Proteomes" id="UP001330749">
    <property type="component" value="Unassembled WGS sequence"/>
</dbReference>
<sequence length="114" mass="13884">MFYEIIIEVGHGSDGHSLETKGYIKRFKLFWKDELIEDAKRETDARIINQLNHFYKDCQFDFLQAYRKYGVVFHGTARIRNRMSGHFRTVYEVSWNKDYWNLNFRQYKSDKLSI</sequence>
<name>A0ABU6N7U6_9BACI</name>